<dbReference type="Gene3D" id="1.25.10.10">
    <property type="entry name" value="Leucine-rich Repeat Variant"/>
    <property type="match status" value="1"/>
</dbReference>
<sequence>MKHESATRVAVSFDLDTVATFSLLAEEVVPMTMARLDTEVRRRLADASATVRLRAALAVGSAPEPGDVAVLVERCAVEPEFFVRDMLTWALTRHPASRTLPVLLRELRSERAQARSQALHTLSKVGDGRAWPEITHALLTDADDEVARSAWRAAVVLVPEGAEPALAAELATQLGRGGRETQLSLSRALVALGESILPALEAAATAADPGVRAHALATERLLRDPDAGFAFAVEEAKRVVALQDRPAGDD</sequence>
<dbReference type="EMBL" id="FNFF01000003">
    <property type="protein sequence ID" value="SDJ90622.1"/>
    <property type="molecule type" value="Genomic_DNA"/>
</dbReference>
<accession>A0A1G8XJ38</accession>
<dbReference type="STRING" id="417292.SAMN05421806_103241"/>
<proteinExistence type="predicted"/>
<evidence type="ECO:0000313" key="2">
    <source>
        <dbReference type="Proteomes" id="UP000199155"/>
    </source>
</evidence>
<dbReference type="SUPFAM" id="SSF48371">
    <property type="entry name" value="ARM repeat"/>
    <property type="match status" value="1"/>
</dbReference>
<dbReference type="AlphaFoldDB" id="A0A1G8XJ38"/>
<keyword evidence="2" id="KW-1185">Reference proteome</keyword>
<dbReference type="Proteomes" id="UP000199155">
    <property type="component" value="Unassembled WGS sequence"/>
</dbReference>
<organism evidence="1 2">
    <name type="scientific">Streptomyces indicus</name>
    <dbReference type="NCBI Taxonomy" id="417292"/>
    <lineage>
        <taxon>Bacteria</taxon>
        <taxon>Bacillati</taxon>
        <taxon>Actinomycetota</taxon>
        <taxon>Actinomycetes</taxon>
        <taxon>Kitasatosporales</taxon>
        <taxon>Streptomycetaceae</taxon>
        <taxon>Streptomyces</taxon>
    </lineage>
</organism>
<dbReference type="InterPro" id="IPR016024">
    <property type="entry name" value="ARM-type_fold"/>
</dbReference>
<evidence type="ECO:0008006" key="3">
    <source>
        <dbReference type="Google" id="ProtNLM"/>
    </source>
</evidence>
<protein>
    <recommendedName>
        <fullName evidence="3">HEAT repeat-containing protein</fullName>
    </recommendedName>
</protein>
<reference evidence="1 2" key="1">
    <citation type="submission" date="2016-10" db="EMBL/GenBank/DDBJ databases">
        <authorList>
            <person name="de Groot N.N."/>
        </authorList>
    </citation>
    <scope>NUCLEOTIDE SEQUENCE [LARGE SCALE GENOMIC DNA]</scope>
    <source>
        <strain evidence="1 2">CGMCC 4.5727</strain>
    </source>
</reference>
<name>A0A1G8XJ38_9ACTN</name>
<gene>
    <name evidence="1" type="ORF">SAMN05421806_103241</name>
</gene>
<evidence type="ECO:0000313" key="1">
    <source>
        <dbReference type="EMBL" id="SDJ90622.1"/>
    </source>
</evidence>
<dbReference type="InterPro" id="IPR011989">
    <property type="entry name" value="ARM-like"/>
</dbReference>